<evidence type="ECO:0000256" key="1">
    <source>
        <dbReference type="SAM" id="MobiDB-lite"/>
    </source>
</evidence>
<accession>A0A151WX74</accession>
<feature type="compositionally biased region" description="Basic and acidic residues" evidence="1">
    <location>
        <begin position="1"/>
        <end position="24"/>
    </location>
</feature>
<feature type="region of interest" description="Disordered" evidence="1">
    <location>
        <begin position="1"/>
        <end position="30"/>
    </location>
</feature>
<name>A0A151WX74_9HYME</name>
<proteinExistence type="predicted"/>
<dbReference type="Proteomes" id="UP000075809">
    <property type="component" value="Unassembled WGS sequence"/>
</dbReference>
<protein>
    <submittedName>
        <fullName evidence="2">Uncharacterized protein</fullName>
    </submittedName>
</protein>
<evidence type="ECO:0000313" key="3">
    <source>
        <dbReference type="Proteomes" id="UP000075809"/>
    </source>
</evidence>
<reference evidence="2 3" key="1">
    <citation type="submission" date="2015-09" db="EMBL/GenBank/DDBJ databases">
        <title>Trachymyrmex zeteki WGS genome.</title>
        <authorList>
            <person name="Nygaard S."/>
            <person name="Hu H."/>
            <person name="Boomsma J."/>
            <person name="Zhang G."/>
        </authorList>
    </citation>
    <scope>NUCLEOTIDE SEQUENCE [LARGE SCALE GENOMIC DNA]</scope>
    <source>
        <strain evidence="2">Tzet28-1</strain>
        <tissue evidence="2">Whole body</tissue>
    </source>
</reference>
<dbReference type="AlphaFoldDB" id="A0A151WX74"/>
<organism evidence="2 3">
    <name type="scientific">Mycetomoellerius zeteki</name>
    <dbReference type="NCBI Taxonomy" id="64791"/>
    <lineage>
        <taxon>Eukaryota</taxon>
        <taxon>Metazoa</taxon>
        <taxon>Ecdysozoa</taxon>
        <taxon>Arthropoda</taxon>
        <taxon>Hexapoda</taxon>
        <taxon>Insecta</taxon>
        <taxon>Pterygota</taxon>
        <taxon>Neoptera</taxon>
        <taxon>Endopterygota</taxon>
        <taxon>Hymenoptera</taxon>
        <taxon>Apocrita</taxon>
        <taxon>Aculeata</taxon>
        <taxon>Formicoidea</taxon>
        <taxon>Formicidae</taxon>
        <taxon>Myrmicinae</taxon>
        <taxon>Mycetomoellerius</taxon>
    </lineage>
</organism>
<dbReference type="EMBL" id="KQ982691">
    <property type="protein sequence ID" value="KYQ52271.1"/>
    <property type="molecule type" value="Genomic_DNA"/>
</dbReference>
<sequence>MEKSERNGRTMCEGKDERSGEPRERRHPRAHFRFGAVEGDEKGGANSRDINSVLALGGLQKRKLRAEGECPRIRNVSSVVGRILMDGGIRSIENPQERAPARTKPIPVGAPYPPHGAVATPTHSTIMMAIRPSERISGNSLAFLSAAGVAAAVADATNTGRPVVLALAAVVAVLPSQRPPSYPSIRFVTLSSTADTAIATHPNRLLFNDFT</sequence>
<gene>
    <name evidence="2" type="ORF">ALC60_08886</name>
</gene>
<evidence type="ECO:0000313" key="2">
    <source>
        <dbReference type="EMBL" id="KYQ52271.1"/>
    </source>
</evidence>
<keyword evidence="3" id="KW-1185">Reference proteome</keyword>